<evidence type="ECO:0000256" key="2">
    <source>
        <dbReference type="HAMAP-Rule" id="MF_00296"/>
    </source>
</evidence>
<dbReference type="PIRSF" id="PIRSF000443">
    <property type="entry name" value="Homoser_Ac_trans"/>
    <property type="match status" value="1"/>
</dbReference>
<keyword evidence="1 2" id="KW-0808">Transferase</keyword>
<keyword evidence="2" id="KW-0012">Acyltransferase</keyword>
<gene>
    <name evidence="6" type="ORF">AV942_07365</name>
</gene>
<dbReference type="Proteomes" id="UP000061468">
    <property type="component" value="Chromosome"/>
</dbReference>
<feature type="active site" evidence="2 3">
    <location>
        <position position="418"/>
    </location>
</feature>
<protein>
    <recommendedName>
        <fullName evidence="2">Probable acyltransferase</fullName>
        <ecNumber evidence="2">2.3.1.-</ecNumber>
    </recommendedName>
</protein>
<evidence type="ECO:0000256" key="4">
    <source>
        <dbReference type="SAM" id="MobiDB-lite"/>
    </source>
</evidence>
<dbReference type="GO" id="GO:0009086">
    <property type="term" value="P:methionine biosynthetic process"/>
    <property type="evidence" value="ECO:0007669"/>
    <property type="project" value="TreeGrafter"/>
</dbReference>
<evidence type="ECO:0000256" key="1">
    <source>
        <dbReference type="ARBA" id="ARBA00022679"/>
    </source>
</evidence>
<evidence type="ECO:0000313" key="7">
    <source>
        <dbReference type="Proteomes" id="UP000061468"/>
    </source>
</evidence>
<keyword evidence="2" id="KW-0028">Amino-acid biosynthesis</keyword>
<dbReference type="NCBIfam" id="NF005262">
    <property type="entry name" value="PRK06765.1"/>
    <property type="match status" value="1"/>
</dbReference>
<accession>A0AAC9ACZ8</accession>
<reference evidence="6 7" key="1">
    <citation type="submission" date="2015-12" db="EMBL/GenBank/DDBJ databases">
        <title>Intraspecies pangenome expansion in the marine bacterium Alteromonas.</title>
        <authorList>
            <person name="Lopez-Perez M."/>
            <person name="Rodriguez-Valera F."/>
        </authorList>
    </citation>
    <scope>NUCLEOTIDE SEQUENCE [LARGE SCALE GENOMIC DNA]</scope>
    <source>
        <strain evidence="6 7">UM8</strain>
    </source>
</reference>
<dbReference type="Pfam" id="PF00561">
    <property type="entry name" value="Abhydrolase_1"/>
    <property type="match status" value="1"/>
</dbReference>
<dbReference type="GO" id="GO:0005737">
    <property type="term" value="C:cytoplasm"/>
    <property type="evidence" value="ECO:0007669"/>
    <property type="project" value="UniProtKB-SubCell"/>
</dbReference>
<comment type="subunit">
    <text evidence="2">Homodimer.</text>
</comment>
<dbReference type="InterPro" id="IPR029058">
    <property type="entry name" value="AB_hydrolase_fold"/>
</dbReference>
<keyword evidence="2" id="KW-0963">Cytoplasm</keyword>
<name>A0AAC9ACZ8_9ALTE</name>
<evidence type="ECO:0000256" key="3">
    <source>
        <dbReference type="PIRSR" id="PIRSR000443-1"/>
    </source>
</evidence>
<dbReference type="Gene3D" id="1.10.1740.110">
    <property type="match status" value="1"/>
</dbReference>
<sequence length="477" mass="52396">MNRKPKQEFVFHCLIDVSRRVTGGRLRPLFNANYRMLPTKKRNARINIRSNKVIGLIASLLLVFNSQVFAETKTSSASLTENTSSNGSSDSVVSGTSNAPPMIVEKQVFEMPQYTTFGGRNIKSVKVGWEAYGKLNAAKTNVILITHYFSGSSHAAGKYHINDASPGYWDSVIGPGKAIDTERFYVISVDTLANLNAYDPHVITTGPASINPDTGKPYGLDFPVVTIRDFVNVQKALLESLGIRKLYAVVGPSMGSMQAIEWASAYPDWVERMISVIGAGQSDAWTTAALEHWATPIKLDRKWNKGNYTQEHAPLDGLVGSLMLITQNALTPAFFNEHGSMIGFKNVESRPLSNIHQSHSIVNWLRERAQSRAKTMDANHLLYLVRACQLFVAGHQDNMKQGLSAIKAKTLFIPAQTDLLLMPYLSQSAHHGLTSLGNNSSLTTLDGKLGHLEGVANISAQVHAIQQFLENDKAAMQ</sequence>
<comment type="subcellular location">
    <subcellularLocation>
        <location evidence="2">Cytoplasm</location>
    </subcellularLocation>
</comment>
<dbReference type="SUPFAM" id="SSF53474">
    <property type="entry name" value="alpha/beta-Hydrolases"/>
    <property type="match status" value="1"/>
</dbReference>
<dbReference type="GO" id="GO:0009092">
    <property type="term" value="P:homoserine metabolic process"/>
    <property type="evidence" value="ECO:0007669"/>
    <property type="project" value="TreeGrafter"/>
</dbReference>
<proteinExistence type="inferred from homology"/>
<dbReference type="RefSeq" id="WP_015066786.1">
    <property type="nucleotide sequence ID" value="NZ_CAXGIV010000022.1"/>
</dbReference>
<dbReference type="PANTHER" id="PTHR32268:SF11">
    <property type="entry name" value="HOMOSERINE O-ACETYLTRANSFERASE"/>
    <property type="match status" value="1"/>
</dbReference>
<dbReference type="AlphaFoldDB" id="A0AAC9ACZ8"/>
<feature type="compositionally biased region" description="Low complexity" evidence="4">
    <location>
        <begin position="82"/>
        <end position="96"/>
    </location>
</feature>
<feature type="active site" evidence="3">
    <location>
        <position position="451"/>
    </location>
</feature>
<organism evidence="6 7">
    <name type="scientific">Alteromonas mediterranea</name>
    <dbReference type="NCBI Taxonomy" id="314275"/>
    <lineage>
        <taxon>Bacteria</taxon>
        <taxon>Pseudomonadati</taxon>
        <taxon>Pseudomonadota</taxon>
        <taxon>Gammaproteobacteria</taxon>
        <taxon>Alteromonadales</taxon>
        <taxon>Alteromonadaceae</taxon>
        <taxon>Alteromonas/Salinimonas group</taxon>
        <taxon>Alteromonas</taxon>
    </lineage>
</organism>
<dbReference type="EC" id="2.3.1.-" evidence="2"/>
<evidence type="ECO:0000259" key="5">
    <source>
        <dbReference type="Pfam" id="PF00561"/>
    </source>
</evidence>
<dbReference type="InterPro" id="IPR008220">
    <property type="entry name" value="HAT_MetX-like"/>
</dbReference>
<dbReference type="InterPro" id="IPR000073">
    <property type="entry name" value="AB_hydrolase_1"/>
</dbReference>
<feature type="region of interest" description="Disordered" evidence="4">
    <location>
        <begin position="75"/>
        <end position="96"/>
    </location>
</feature>
<feature type="active site" description="Nucleophile" evidence="3">
    <location>
        <position position="253"/>
    </location>
</feature>
<evidence type="ECO:0000313" key="6">
    <source>
        <dbReference type="EMBL" id="AMJ78127.1"/>
    </source>
</evidence>
<dbReference type="PANTHER" id="PTHR32268">
    <property type="entry name" value="HOMOSERINE O-ACETYLTRANSFERASE"/>
    <property type="match status" value="1"/>
</dbReference>
<dbReference type="EMBL" id="CP013928">
    <property type="protein sequence ID" value="AMJ78127.1"/>
    <property type="molecule type" value="Genomic_DNA"/>
</dbReference>
<dbReference type="Gene3D" id="3.40.50.1820">
    <property type="entry name" value="alpha/beta hydrolase"/>
    <property type="match status" value="1"/>
</dbReference>
<comment type="similarity">
    <text evidence="2">Belongs to the AB hydrolase superfamily. MetX family.</text>
</comment>
<dbReference type="HAMAP" id="MF_00296">
    <property type="entry name" value="MetX_acyltransf"/>
    <property type="match status" value="1"/>
</dbReference>
<dbReference type="GO" id="GO:0004414">
    <property type="term" value="F:homoserine O-acetyltransferase activity"/>
    <property type="evidence" value="ECO:0007669"/>
    <property type="project" value="TreeGrafter"/>
</dbReference>
<comment type="caution">
    <text evidence="2">Lacks conserved residue(s) required for the propagation of feature annotation.</text>
</comment>
<feature type="domain" description="AB hydrolase-1" evidence="5">
    <location>
        <begin position="221"/>
        <end position="285"/>
    </location>
</feature>